<keyword evidence="2" id="KW-1185">Reference proteome</keyword>
<dbReference type="OrthoDB" id="5143202at2"/>
<protein>
    <submittedName>
        <fullName evidence="1">Uncharacterized protein</fullName>
    </submittedName>
</protein>
<proteinExistence type="predicted"/>
<accession>A0A561BQ62</accession>
<dbReference type="SUPFAM" id="SSF52980">
    <property type="entry name" value="Restriction endonuclease-like"/>
    <property type="match status" value="1"/>
</dbReference>
<dbReference type="AlphaFoldDB" id="A0A561BQ62"/>
<dbReference type="EMBL" id="VIVK01000001">
    <property type="protein sequence ID" value="TWD81025.1"/>
    <property type="molecule type" value="Genomic_DNA"/>
</dbReference>
<dbReference type="Proteomes" id="UP000318380">
    <property type="component" value="Unassembled WGS sequence"/>
</dbReference>
<evidence type="ECO:0000313" key="2">
    <source>
        <dbReference type="Proteomes" id="UP000318380"/>
    </source>
</evidence>
<evidence type="ECO:0000313" key="1">
    <source>
        <dbReference type="EMBL" id="TWD81025.1"/>
    </source>
</evidence>
<reference evidence="1 2" key="1">
    <citation type="submission" date="2019-06" db="EMBL/GenBank/DDBJ databases">
        <title>Sequencing the genomes of 1000 actinobacteria strains.</title>
        <authorList>
            <person name="Klenk H.-P."/>
        </authorList>
    </citation>
    <scope>NUCLEOTIDE SEQUENCE [LARGE SCALE GENOMIC DNA]</scope>
    <source>
        <strain evidence="1 2">DSM 24683</strain>
    </source>
</reference>
<dbReference type="RefSeq" id="WP_145805516.1">
    <property type="nucleotide sequence ID" value="NZ_VIVK01000001.1"/>
</dbReference>
<name>A0A561BQ62_9ACTN</name>
<sequence length="315" mass="35297">MNRKLSRVAAGQGGVFSRRQALACGYTVQAMQARLADGRWERIRYGQYAESLDLSHLPRWERERVRHERLVHAAVNSMRPGSVAVSHQSAAVIHGAPTWGLELEEAHLTRLEDLRSGRLAQVRHHRGTLTPADLTEIRGLRSVTVARALVETACTTSFEVAVVLADALCRLRSPDEDEFDRLARMFEFWPGSTTARAALAFRDPQAESVGESRLRVLMHNEGLPAPLLQMPIRDAAGLIGRVDFFFPGDHTVVEFDGLLKYADGSADVLVREKNREDRLRGLGLEVVRVTWPELGRPEQVAIRIRQAFTRARRSA</sequence>
<dbReference type="InterPro" id="IPR011335">
    <property type="entry name" value="Restrct_endonuc-II-like"/>
</dbReference>
<gene>
    <name evidence="1" type="ORF">FB561_2128</name>
</gene>
<comment type="caution">
    <text evidence="1">The sequence shown here is derived from an EMBL/GenBank/DDBJ whole genome shotgun (WGS) entry which is preliminary data.</text>
</comment>
<organism evidence="1 2">
    <name type="scientific">Kribbella amoyensis</name>
    <dbReference type="NCBI Taxonomy" id="996641"/>
    <lineage>
        <taxon>Bacteria</taxon>
        <taxon>Bacillati</taxon>
        <taxon>Actinomycetota</taxon>
        <taxon>Actinomycetes</taxon>
        <taxon>Propionibacteriales</taxon>
        <taxon>Kribbellaceae</taxon>
        <taxon>Kribbella</taxon>
    </lineage>
</organism>